<evidence type="ECO:0000313" key="1">
    <source>
        <dbReference type="Proteomes" id="UP000095280"/>
    </source>
</evidence>
<reference evidence="2" key="1">
    <citation type="submission" date="2016-11" db="UniProtKB">
        <authorList>
            <consortium name="WormBaseParasite"/>
        </authorList>
    </citation>
    <scope>IDENTIFICATION</scope>
</reference>
<sequence>MAYLEANEADADAERVLLPTVEEQMNVPIFVWYVLPLGPGSRLLSDVQIALLRLVQSGEYVVAVLPDRVAKIYQTAVASLRYQNASLQQELFECMVIDAALTWSDLLPDSLGESVDELRSAIHKLVTQAPLRLPPDYASSFRNYSRLRHSWSSFQSLGLEERQWCRTLASFWHSVSCAPQLLILDKYLDHWRDHPVAADSRFNGHHRLFSAAFLTHAERENVALIPRACVLVVDSMPELNPTDRCRFFYSLTGAPAMQLLHCRNVAPAAAAVRAEDRQLMGTDEAVLRVFGVQLEAQSLGAVMVFVDSAMQQSLAAGDQFICSVLRSIAEVPQQRSLMVLWCLEAASSAQLLAWLPRAAQQSIFCFGGAGRRNGAWRVWHSVLKRLDNLKYTEAVAESC</sequence>
<protein>
    <submittedName>
        <fullName evidence="2">Dynein_heavy domain-containing protein</fullName>
    </submittedName>
</protein>
<dbReference type="WBParaSite" id="maker-uti_cns_0007656-snap-gene-0.3-mRNA-1">
    <property type="protein sequence ID" value="maker-uti_cns_0007656-snap-gene-0.3-mRNA-1"/>
    <property type="gene ID" value="maker-uti_cns_0007656-snap-gene-0.3"/>
</dbReference>
<dbReference type="AlphaFoldDB" id="A0A1I8HRW2"/>
<dbReference type="Proteomes" id="UP000095280">
    <property type="component" value="Unplaced"/>
</dbReference>
<accession>A0A1I8HRW2</accession>
<keyword evidence="1" id="KW-1185">Reference proteome</keyword>
<evidence type="ECO:0000313" key="2">
    <source>
        <dbReference type="WBParaSite" id="maker-uti_cns_0007656-snap-gene-0.3-mRNA-1"/>
    </source>
</evidence>
<name>A0A1I8HRW2_9PLAT</name>
<proteinExistence type="predicted"/>
<organism evidence="1 2">
    <name type="scientific">Macrostomum lignano</name>
    <dbReference type="NCBI Taxonomy" id="282301"/>
    <lineage>
        <taxon>Eukaryota</taxon>
        <taxon>Metazoa</taxon>
        <taxon>Spiralia</taxon>
        <taxon>Lophotrochozoa</taxon>
        <taxon>Platyhelminthes</taxon>
        <taxon>Rhabditophora</taxon>
        <taxon>Macrostomorpha</taxon>
        <taxon>Macrostomida</taxon>
        <taxon>Macrostomidae</taxon>
        <taxon>Macrostomum</taxon>
    </lineage>
</organism>